<dbReference type="Gene3D" id="1.20.1280.50">
    <property type="match status" value="1"/>
</dbReference>
<keyword evidence="7" id="KW-0647">Proteasome</keyword>
<keyword evidence="1" id="KW-0677">Repeat</keyword>
<dbReference type="InterPro" id="IPR036869">
    <property type="entry name" value="J_dom_sf"/>
</dbReference>
<dbReference type="STRING" id="461836.A0A0L0DAP6"/>
<keyword evidence="8" id="KW-1185">Reference proteome</keyword>
<dbReference type="InterPro" id="IPR036047">
    <property type="entry name" value="F-box-like_dom_sf"/>
</dbReference>
<feature type="region of interest" description="Disordered" evidence="4">
    <location>
        <begin position="701"/>
        <end position="741"/>
    </location>
</feature>
<dbReference type="RefSeq" id="XP_013757841.1">
    <property type="nucleotide sequence ID" value="XM_013902387.1"/>
</dbReference>
<evidence type="ECO:0000313" key="8">
    <source>
        <dbReference type="Proteomes" id="UP000054408"/>
    </source>
</evidence>
<dbReference type="AlphaFoldDB" id="A0A0L0DAP6"/>
<dbReference type="SMART" id="SM00256">
    <property type="entry name" value="FBOX"/>
    <property type="match status" value="1"/>
</dbReference>
<feature type="repeat" description="ANK" evidence="3">
    <location>
        <begin position="537"/>
        <end position="569"/>
    </location>
</feature>
<dbReference type="PANTHER" id="PTHR46680:SF3">
    <property type="entry name" value="NF-KAPPA-B INHIBITOR CACTUS"/>
    <property type="match status" value="1"/>
</dbReference>
<evidence type="ECO:0000259" key="5">
    <source>
        <dbReference type="PROSITE" id="PS50076"/>
    </source>
</evidence>
<evidence type="ECO:0000256" key="1">
    <source>
        <dbReference type="ARBA" id="ARBA00022737"/>
    </source>
</evidence>
<dbReference type="EMBL" id="GL349455">
    <property type="protein sequence ID" value="KNC49417.1"/>
    <property type="molecule type" value="Genomic_DNA"/>
</dbReference>
<proteinExistence type="predicted"/>
<dbReference type="InterPro" id="IPR001810">
    <property type="entry name" value="F-box_dom"/>
</dbReference>
<dbReference type="GO" id="GO:0051059">
    <property type="term" value="F:NF-kappaB binding"/>
    <property type="evidence" value="ECO:0007669"/>
    <property type="project" value="TreeGrafter"/>
</dbReference>
<reference evidence="7 8" key="1">
    <citation type="submission" date="2010-05" db="EMBL/GenBank/DDBJ databases">
        <title>The Genome Sequence of Thecamonas trahens ATCC 50062.</title>
        <authorList>
            <consortium name="The Broad Institute Genome Sequencing Platform"/>
            <person name="Russ C."/>
            <person name="Cuomo C."/>
            <person name="Shea T."/>
            <person name="Young S.K."/>
            <person name="Zeng Q."/>
            <person name="Koehrsen M."/>
            <person name="Haas B."/>
            <person name="Borodovsky M."/>
            <person name="Guigo R."/>
            <person name="Alvarado L."/>
            <person name="Berlin A."/>
            <person name="Bochicchio J."/>
            <person name="Borenstein D."/>
            <person name="Chapman S."/>
            <person name="Chen Z."/>
            <person name="Freedman E."/>
            <person name="Gellesch M."/>
            <person name="Goldberg J."/>
            <person name="Griggs A."/>
            <person name="Gujja S."/>
            <person name="Heilman E."/>
            <person name="Heiman D."/>
            <person name="Hepburn T."/>
            <person name="Howarth C."/>
            <person name="Jen D."/>
            <person name="Larson L."/>
            <person name="Mehta T."/>
            <person name="Park D."/>
            <person name="Pearson M."/>
            <person name="Roberts A."/>
            <person name="Saif S."/>
            <person name="Shenoy N."/>
            <person name="Sisk P."/>
            <person name="Stolte C."/>
            <person name="Sykes S."/>
            <person name="Thomson T."/>
            <person name="Walk T."/>
            <person name="White J."/>
            <person name="Yandava C."/>
            <person name="Burger G."/>
            <person name="Gray M.W."/>
            <person name="Holland P.W.H."/>
            <person name="King N."/>
            <person name="Lang F.B.F."/>
            <person name="Roger A.J."/>
            <person name="Ruiz-Trillo I."/>
            <person name="Lander E."/>
            <person name="Nusbaum C."/>
        </authorList>
    </citation>
    <scope>NUCLEOTIDE SEQUENCE [LARGE SCALE GENOMIC DNA]</scope>
    <source>
        <strain evidence="7 8">ATCC 50062</strain>
    </source>
</reference>
<dbReference type="SMART" id="SM00248">
    <property type="entry name" value="ANK"/>
    <property type="match status" value="4"/>
</dbReference>
<dbReference type="PROSITE" id="PS50076">
    <property type="entry name" value="DNAJ_2"/>
    <property type="match status" value="1"/>
</dbReference>
<accession>A0A0L0DAP6</accession>
<dbReference type="PANTHER" id="PTHR46680">
    <property type="entry name" value="NF-KAPPA-B INHIBITOR ALPHA"/>
    <property type="match status" value="1"/>
</dbReference>
<dbReference type="Pfam" id="PF00023">
    <property type="entry name" value="Ank"/>
    <property type="match status" value="1"/>
</dbReference>
<dbReference type="SUPFAM" id="SSF81383">
    <property type="entry name" value="F-box domain"/>
    <property type="match status" value="1"/>
</dbReference>
<dbReference type="InterPro" id="IPR002110">
    <property type="entry name" value="Ankyrin_rpt"/>
</dbReference>
<dbReference type="Pfam" id="PF12937">
    <property type="entry name" value="F-box-like"/>
    <property type="match status" value="1"/>
</dbReference>
<dbReference type="Proteomes" id="UP000054408">
    <property type="component" value="Unassembled WGS sequence"/>
</dbReference>
<organism evidence="7 8">
    <name type="scientific">Thecamonas trahens ATCC 50062</name>
    <dbReference type="NCBI Taxonomy" id="461836"/>
    <lineage>
        <taxon>Eukaryota</taxon>
        <taxon>Apusozoa</taxon>
        <taxon>Apusomonadida</taxon>
        <taxon>Apusomonadidae</taxon>
        <taxon>Thecamonas</taxon>
    </lineage>
</organism>
<dbReference type="GO" id="GO:0000502">
    <property type="term" value="C:proteasome complex"/>
    <property type="evidence" value="ECO:0007669"/>
    <property type="project" value="UniProtKB-KW"/>
</dbReference>
<evidence type="ECO:0000256" key="2">
    <source>
        <dbReference type="ARBA" id="ARBA00023043"/>
    </source>
</evidence>
<dbReference type="InterPro" id="IPR001623">
    <property type="entry name" value="DnaJ_domain"/>
</dbReference>
<dbReference type="InterPro" id="IPR036770">
    <property type="entry name" value="Ankyrin_rpt-contain_sf"/>
</dbReference>
<evidence type="ECO:0000313" key="7">
    <source>
        <dbReference type="EMBL" id="KNC49417.1"/>
    </source>
</evidence>
<dbReference type="Gene3D" id="1.10.287.110">
    <property type="entry name" value="DnaJ domain"/>
    <property type="match status" value="1"/>
</dbReference>
<feature type="domain" description="J" evidence="5">
    <location>
        <begin position="152"/>
        <end position="233"/>
    </location>
</feature>
<evidence type="ECO:0000259" key="6">
    <source>
        <dbReference type="PROSITE" id="PS50181"/>
    </source>
</evidence>
<dbReference type="GO" id="GO:0005829">
    <property type="term" value="C:cytosol"/>
    <property type="evidence" value="ECO:0007669"/>
    <property type="project" value="TreeGrafter"/>
</dbReference>
<dbReference type="GO" id="GO:0071356">
    <property type="term" value="P:cellular response to tumor necrosis factor"/>
    <property type="evidence" value="ECO:0007669"/>
    <property type="project" value="TreeGrafter"/>
</dbReference>
<dbReference type="PROSITE" id="PS50181">
    <property type="entry name" value="FBOX"/>
    <property type="match status" value="1"/>
</dbReference>
<evidence type="ECO:0000256" key="3">
    <source>
        <dbReference type="PROSITE-ProRule" id="PRU00023"/>
    </source>
</evidence>
<dbReference type="PROSITE" id="PS50088">
    <property type="entry name" value="ANK_REPEAT"/>
    <property type="match status" value="1"/>
</dbReference>
<gene>
    <name evidence="7" type="ORF">AMSG_05421</name>
</gene>
<protein>
    <submittedName>
        <fullName evidence="7">26S proteasome non-ATPase regulatory subunit 10</fullName>
    </submittedName>
</protein>
<keyword evidence="2 3" id="KW-0040">ANK repeat</keyword>
<dbReference type="SUPFAM" id="SSF46565">
    <property type="entry name" value="Chaperone J-domain"/>
    <property type="match status" value="1"/>
</dbReference>
<dbReference type="Gene3D" id="1.25.40.20">
    <property type="entry name" value="Ankyrin repeat-containing domain"/>
    <property type="match status" value="2"/>
</dbReference>
<dbReference type="PROSITE" id="PS50297">
    <property type="entry name" value="ANK_REP_REGION"/>
    <property type="match status" value="1"/>
</dbReference>
<dbReference type="OrthoDB" id="5806726at2759"/>
<evidence type="ECO:0000256" key="4">
    <source>
        <dbReference type="SAM" id="MobiDB-lite"/>
    </source>
</evidence>
<dbReference type="OMA" id="RREYMAM"/>
<dbReference type="InterPro" id="IPR051070">
    <property type="entry name" value="NF-kappa-B_inhibitor"/>
</dbReference>
<dbReference type="SUPFAM" id="SSF48403">
    <property type="entry name" value="Ankyrin repeat"/>
    <property type="match status" value="1"/>
</dbReference>
<dbReference type="Pfam" id="PF00226">
    <property type="entry name" value="DnaJ"/>
    <property type="match status" value="1"/>
</dbReference>
<feature type="domain" description="F-box" evidence="6">
    <location>
        <begin position="745"/>
        <end position="791"/>
    </location>
</feature>
<dbReference type="CDD" id="cd06257">
    <property type="entry name" value="DnaJ"/>
    <property type="match status" value="1"/>
</dbReference>
<sequence length="798" mass="84815">MLDYFCMLFPDEESRAPGGPGQACWEQALAEARAEETVRHSSENLVALAAQETALIDIRKSLAQWEVARQRMARERAKADASGTAGRVRLAARAANDVVIVQRRIAATSPESLAAGLAGLAEDADAAGVWADVDAVHDFARDVDHRLAVSVSVLHTIEVRAAEASASLARLSDAIARIVRRQYRRVALRYHPDRFAGAEVDEAQAAEAAFADLGEAYVTLANAALRREYMAMCNHELFKLAHANDVDADTAADLGRAQVLAIESGAPDQMRKVEVCVARGERKLQVRWSTAPRAAMIEIALIPPTDALRTLHLSPSPLGGSTVVAVHSPSVGLHQVVARGVNSSGDGPWSFPAEFTIDEETGELTAMSAADLAAAQQAAAAQAIAEIKTRNRARRKARAKARAQAAAASTAEPDPPHLVAIHKATRTLFKAARKHSPAMMVRALAGLPCQRATAAAVNGANRAGDALLVVATREGDEDAAKWLVDHFGSCGLDCNAVDNATGRTPLAWSIVSGAEDVTDALLRLGRRTIDLDLPDFAGWTPLHFAVRAGKPRLVERLIRMRAPLNAASYECPSVTPLHVAVEHSDAGMVAHALAETDVSPLGLALMKGNDELVLLAELVRLTLLSDRVELLLQLVGSETLNASRDDAGNSVLHAAVALGTEHAQAVLGEAVGAGAECENAAGLLPKDITAVTLEDVLGVREEEAGDNSGDEAAESESDSEEGSEHVAGPSGSKDVVERMEDESGAGSLDLLPVEIIFEVLRLLEMRDVVALSQTCRAMRALLVDNILWRKLFRRAFPG</sequence>
<name>A0A0L0DAP6_THETB</name>
<feature type="compositionally biased region" description="Acidic residues" evidence="4">
    <location>
        <begin position="703"/>
        <end position="721"/>
    </location>
</feature>
<dbReference type="GeneID" id="25564843"/>